<dbReference type="PROSITE" id="PS51755">
    <property type="entry name" value="OMPR_PHOB"/>
    <property type="match status" value="1"/>
</dbReference>
<name>A0A841BIB5_9ACTN</name>
<gene>
    <name evidence="8" type="ORF">F4553_000020</name>
</gene>
<accession>A0A841BIB5</accession>
<dbReference type="CDD" id="cd15831">
    <property type="entry name" value="BTAD"/>
    <property type="match status" value="1"/>
</dbReference>
<dbReference type="AlphaFoldDB" id="A0A841BIB5"/>
<dbReference type="Pfam" id="PF00486">
    <property type="entry name" value="Trans_reg_C"/>
    <property type="match status" value="1"/>
</dbReference>
<dbReference type="Gene3D" id="1.25.40.10">
    <property type="entry name" value="Tetratricopeptide repeat domain"/>
    <property type="match status" value="3"/>
</dbReference>
<dbReference type="GO" id="GO:0000160">
    <property type="term" value="P:phosphorelay signal transduction system"/>
    <property type="evidence" value="ECO:0007669"/>
    <property type="project" value="InterPro"/>
</dbReference>
<dbReference type="InterPro" id="IPR051677">
    <property type="entry name" value="AfsR-DnrI-RedD_regulator"/>
</dbReference>
<comment type="caution">
    <text evidence="8">The sequence shown here is derived from an EMBL/GenBank/DDBJ whole genome shotgun (WGS) entry which is preliminary data.</text>
</comment>
<dbReference type="EMBL" id="JACHMN010000001">
    <property type="protein sequence ID" value="MBB5866641.1"/>
    <property type="molecule type" value="Genomic_DNA"/>
</dbReference>
<evidence type="ECO:0000313" key="9">
    <source>
        <dbReference type="Proteomes" id="UP000587527"/>
    </source>
</evidence>
<dbReference type="InterPro" id="IPR005158">
    <property type="entry name" value="BTAD"/>
</dbReference>
<dbReference type="Proteomes" id="UP000587527">
    <property type="component" value="Unassembled WGS sequence"/>
</dbReference>
<feature type="DNA-binding region" description="OmpR/PhoB-type" evidence="5">
    <location>
        <begin position="1"/>
        <end position="89"/>
    </location>
</feature>
<evidence type="ECO:0000256" key="6">
    <source>
        <dbReference type="SAM" id="Coils"/>
    </source>
</evidence>
<sequence>MHFGILGPLRVTAESRLVPLGGRNLRIVLAMLLCHPGQAVSTDTLTEAIWEQSPPRTSAKNIQVHVHRLRQLLGEERIVRQPHGYQIEVLRDELDATMFEDFATQGRDALVAGQPSLARSFFSRALELWRGPVLADLADVPRLRSAVVRWEELRLSTWEDRFESALALDAHHEIVAEVATLLAEHPLRERLRGQHMVALHRSGRPAEALQSYHDGRRILAEELGVDPSGTLQQLYLTIMRGQSPQPRTKEPSARRPVGQLPAGIPDFVGRLDMLAQMDSWASPGTPHAPLLLTGGAGMGKTALAVHWSWLHASAEGLEHLYINLRGYSGETPMPPLEALTYFLSGLGIAAELIPVDAVQAAGLYRSLLVDRRILIVLDNANTTEQVRPLLPGGTATRVIVTSRDRLSGLVARDGARRLELQKFTPQEALDLLTRISPTPISAAPAEDLALLCGHLPLALRVAAANLTDGRYASIAELVAEAAETAWPAGVELDDDVHSGTKIAFDHSYTRLGTAEQQLLRALSVVPGPGFSVSAAAALTSQSVTAALSQVHRLTGAHLIEQQAADQFSLHDLVRRYAATMSVNIDGPALRDRFRQALHEHYLHHGDRAARVAYPQILRLPRQSAATSPEEHAFPDADAAMRWLDAERANLIAAVEDAAGRDHHETVWVLADTLRGYFSIRRHVGDWLKTARLALHAAEQARHPAGQVSARLSLSMALWFLGQRQDAIDTLTPAVDLARGIGWFDAATSCLGNLGGIYGDWGKLTDAAACLAEALETHPHDGPLTTKASLLVNLGAVTHDIGHLTASITHHTAALAIFEQLDAPLSAARAEANLGESLLTMGDMEAARQRLDSALDKLKAEHDRYSEAAVLINLARLHRRHGDDARAAAFAARGLEMARAIDAKNHISAALSMIASLERDPVQHQHAIETARAGNSGYAEAEALSAAAQTEAAIGRLGNAAQLCRQAVTFSSAAGYRNLAAEALVQLAEVHEAQGLREQAALTAAQARALLDITGCKRFDDRLRPLIN</sequence>
<dbReference type="Pfam" id="PF03704">
    <property type="entry name" value="BTAD"/>
    <property type="match status" value="1"/>
</dbReference>
<dbReference type="SMART" id="SM01043">
    <property type="entry name" value="BTAD"/>
    <property type="match status" value="1"/>
</dbReference>
<dbReference type="PANTHER" id="PTHR35807:SF1">
    <property type="entry name" value="TRANSCRIPTIONAL REGULATOR REDD"/>
    <property type="match status" value="1"/>
</dbReference>
<dbReference type="Pfam" id="PF13424">
    <property type="entry name" value="TPR_12"/>
    <property type="match status" value="1"/>
</dbReference>
<dbReference type="InterPro" id="IPR016032">
    <property type="entry name" value="Sig_transdc_resp-reg_C-effctor"/>
</dbReference>
<reference evidence="8 9" key="1">
    <citation type="submission" date="2020-08" db="EMBL/GenBank/DDBJ databases">
        <title>Sequencing the genomes of 1000 actinobacteria strains.</title>
        <authorList>
            <person name="Klenk H.-P."/>
        </authorList>
    </citation>
    <scope>NUCLEOTIDE SEQUENCE [LARGE SCALE GENOMIC DNA]</scope>
    <source>
        <strain evidence="8 9">DSM 45362</strain>
    </source>
</reference>
<dbReference type="SMART" id="SM00028">
    <property type="entry name" value="TPR"/>
    <property type="match status" value="8"/>
</dbReference>
<evidence type="ECO:0000313" key="8">
    <source>
        <dbReference type="EMBL" id="MBB5866641.1"/>
    </source>
</evidence>
<dbReference type="SUPFAM" id="SSF48452">
    <property type="entry name" value="TPR-like"/>
    <property type="match status" value="3"/>
</dbReference>
<dbReference type="InterPro" id="IPR019734">
    <property type="entry name" value="TPR_rpt"/>
</dbReference>
<evidence type="ECO:0000256" key="2">
    <source>
        <dbReference type="ARBA" id="ARBA00023015"/>
    </source>
</evidence>
<feature type="domain" description="OmpR/PhoB-type" evidence="7">
    <location>
        <begin position="1"/>
        <end position="89"/>
    </location>
</feature>
<keyword evidence="4" id="KW-0804">Transcription</keyword>
<evidence type="ECO:0000256" key="5">
    <source>
        <dbReference type="PROSITE-ProRule" id="PRU01091"/>
    </source>
</evidence>
<dbReference type="Gene3D" id="3.40.50.300">
    <property type="entry name" value="P-loop containing nucleotide triphosphate hydrolases"/>
    <property type="match status" value="1"/>
</dbReference>
<dbReference type="InterPro" id="IPR001867">
    <property type="entry name" value="OmpR/PhoB-type_DNA-bd"/>
</dbReference>
<dbReference type="SMART" id="SM00862">
    <property type="entry name" value="Trans_reg_C"/>
    <property type="match status" value="1"/>
</dbReference>
<dbReference type="SUPFAM" id="SSF46894">
    <property type="entry name" value="C-terminal effector domain of the bipartite response regulators"/>
    <property type="match status" value="1"/>
</dbReference>
<dbReference type="SUPFAM" id="SSF52540">
    <property type="entry name" value="P-loop containing nucleoside triphosphate hydrolases"/>
    <property type="match status" value="1"/>
</dbReference>
<dbReference type="InterPro" id="IPR036388">
    <property type="entry name" value="WH-like_DNA-bd_sf"/>
</dbReference>
<evidence type="ECO:0000259" key="7">
    <source>
        <dbReference type="PROSITE" id="PS51755"/>
    </source>
</evidence>
<comment type="similarity">
    <text evidence="1">Belongs to the AfsR/DnrI/RedD regulatory family.</text>
</comment>
<dbReference type="PANTHER" id="PTHR35807">
    <property type="entry name" value="TRANSCRIPTIONAL REGULATOR REDD-RELATED"/>
    <property type="match status" value="1"/>
</dbReference>
<keyword evidence="3 5" id="KW-0238">DNA-binding</keyword>
<dbReference type="GO" id="GO:0003677">
    <property type="term" value="F:DNA binding"/>
    <property type="evidence" value="ECO:0007669"/>
    <property type="project" value="UniProtKB-UniRule"/>
</dbReference>
<evidence type="ECO:0000256" key="4">
    <source>
        <dbReference type="ARBA" id="ARBA00023163"/>
    </source>
</evidence>
<dbReference type="GO" id="GO:0006355">
    <property type="term" value="P:regulation of DNA-templated transcription"/>
    <property type="evidence" value="ECO:0007669"/>
    <property type="project" value="InterPro"/>
</dbReference>
<organism evidence="8 9">
    <name type="scientific">Allocatelliglobosispora scoriae</name>
    <dbReference type="NCBI Taxonomy" id="643052"/>
    <lineage>
        <taxon>Bacteria</taxon>
        <taxon>Bacillati</taxon>
        <taxon>Actinomycetota</taxon>
        <taxon>Actinomycetes</taxon>
        <taxon>Micromonosporales</taxon>
        <taxon>Micromonosporaceae</taxon>
        <taxon>Allocatelliglobosispora</taxon>
    </lineage>
</organism>
<dbReference type="Gene3D" id="1.10.10.10">
    <property type="entry name" value="Winged helix-like DNA-binding domain superfamily/Winged helix DNA-binding domain"/>
    <property type="match status" value="1"/>
</dbReference>
<proteinExistence type="inferred from homology"/>
<dbReference type="RefSeq" id="WP_184830588.1">
    <property type="nucleotide sequence ID" value="NZ_JACHMN010000001.1"/>
</dbReference>
<feature type="coiled-coil region" evidence="6">
    <location>
        <begin position="840"/>
        <end position="867"/>
    </location>
</feature>
<evidence type="ECO:0000256" key="3">
    <source>
        <dbReference type="ARBA" id="ARBA00023125"/>
    </source>
</evidence>
<keyword evidence="6" id="KW-0175">Coiled coil</keyword>
<keyword evidence="2" id="KW-0805">Transcription regulation</keyword>
<dbReference type="InterPro" id="IPR011990">
    <property type="entry name" value="TPR-like_helical_dom_sf"/>
</dbReference>
<keyword evidence="9" id="KW-1185">Reference proteome</keyword>
<protein>
    <submittedName>
        <fullName evidence="8">DNA-binding SARP family transcriptional activator</fullName>
    </submittedName>
</protein>
<dbReference type="PRINTS" id="PR00364">
    <property type="entry name" value="DISEASERSIST"/>
</dbReference>
<evidence type="ECO:0000256" key="1">
    <source>
        <dbReference type="ARBA" id="ARBA00005820"/>
    </source>
</evidence>
<dbReference type="InterPro" id="IPR027417">
    <property type="entry name" value="P-loop_NTPase"/>
</dbReference>